<gene>
    <name evidence="3" type="ORF">N5P18_07515</name>
</gene>
<sequence length="219" mass="22546">MLAGGGLIWWSTSGEAPVAAPVPRQTFAVARPTPDGTRTATVAPIPDDTPTSRPSTTSTASASSEVVMSPGSMGPDRVYVPSLGVYAGLSSVRFSGGSLTIPREPWRVGLDIDSAPLTSSSGTTLLAGHVDLSGTPGALARLAEAEPGALVYVTDGEGVRRTFVTSSLQRYSKVALPRSIFAVDGPRQLVVVTCGGPVITIDGERHYRDNVVLTALASA</sequence>
<accession>A0ABZ2FKN3</accession>
<dbReference type="Proteomes" id="UP001381003">
    <property type="component" value="Chromosome"/>
</dbReference>
<dbReference type="InterPro" id="IPR023365">
    <property type="entry name" value="Sortase_dom-sf"/>
</dbReference>
<feature type="region of interest" description="Disordered" evidence="2">
    <location>
        <begin position="30"/>
        <end position="73"/>
    </location>
</feature>
<dbReference type="EMBL" id="CP104874">
    <property type="protein sequence ID" value="WWF06708.1"/>
    <property type="molecule type" value="Genomic_DNA"/>
</dbReference>
<dbReference type="RefSeq" id="WP_338539174.1">
    <property type="nucleotide sequence ID" value="NZ_CP104874.1"/>
</dbReference>
<feature type="compositionally biased region" description="Low complexity" evidence="2">
    <location>
        <begin position="49"/>
        <end position="64"/>
    </location>
</feature>
<evidence type="ECO:0000313" key="4">
    <source>
        <dbReference type="Proteomes" id="UP001381003"/>
    </source>
</evidence>
<organism evidence="3 4">
    <name type="scientific">Janibacter terrae</name>
    <dbReference type="NCBI Taxonomy" id="103817"/>
    <lineage>
        <taxon>Bacteria</taxon>
        <taxon>Bacillati</taxon>
        <taxon>Actinomycetota</taxon>
        <taxon>Actinomycetes</taxon>
        <taxon>Micrococcales</taxon>
        <taxon>Intrasporangiaceae</taxon>
        <taxon>Janibacter</taxon>
    </lineage>
</organism>
<evidence type="ECO:0000256" key="1">
    <source>
        <dbReference type="ARBA" id="ARBA00022801"/>
    </source>
</evidence>
<keyword evidence="4" id="KW-1185">Reference proteome</keyword>
<dbReference type="InterPro" id="IPR005754">
    <property type="entry name" value="Sortase"/>
</dbReference>
<dbReference type="Gene3D" id="2.40.260.10">
    <property type="entry name" value="Sortase"/>
    <property type="match status" value="1"/>
</dbReference>
<reference evidence="3 4" key="1">
    <citation type="submission" date="2022-09" db="EMBL/GenBank/DDBJ databases">
        <title>Complete genome sequence of Janibacter terrae strain COS04-44, PCL-degrading bacteria isolated from oil spilled coast.</title>
        <authorList>
            <person name="Park H."/>
            <person name="Kim J.Y."/>
            <person name="An S.H."/>
            <person name="Lee C.M."/>
            <person name="Weon H.-Y."/>
        </authorList>
    </citation>
    <scope>NUCLEOTIDE SEQUENCE [LARGE SCALE GENOMIC DNA]</scope>
    <source>
        <strain evidence="3 4">COS04-44</strain>
    </source>
</reference>
<dbReference type="Pfam" id="PF04203">
    <property type="entry name" value="Sortase"/>
    <property type="match status" value="1"/>
</dbReference>
<proteinExistence type="predicted"/>
<dbReference type="SUPFAM" id="SSF63817">
    <property type="entry name" value="Sortase"/>
    <property type="match status" value="1"/>
</dbReference>
<protein>
    <submittedName>
        <fullName evidence="3">Class F sortase</fullName>
    </submittedName>
</protein>
<evidence type="ECO:0000313" key="3">
    <source>
        <dbReference type="EMBL" id="WWF06708.1"/>
    </source>
</evidence>
<evidence type="ECO:0000256" key="2">
    <source>
        <dbReference type="SAM" id="MobiDB-lite"/>
    </source>
</evidence>
<keyword evidence="1" id="KW-0378">Hydrolase</keyword>
<dbReference type="InterPro" id="IPR042001">
    <property type="entry name" value="Sortase_F"/>
</dbReference>
<dbReference type="CDD" id="cd05829">
    <property type="entry name" value="Sortase_F"/>
    <property type="match status" value="1"/>
</dbReference>
<name>A0ABZ2FKN3_9MICO</name>